<dbReference type="PRINTS" id="PR00359">
    <property type="entry name" value="BP450"/>
</dbReference>
<dbReference type="Gene3D" id="1.10.630.10">
    <property type="entry name" value="Cytochrome P450"/>
    <property type="match status" value="1"/>
</dbReference>
<dbReference type="InterPro" id="IPR036396">
    <property type="entry name" value="Cyt_P450_sf"/>
</dbReference>
<dbReference type="GO" id="GO:0017000">
    <property type="term" value="P:antibiotic biosynthetic process"/>
    <property type="evidence" value="ECO:0007669"/>
    <property type="project" value="UniProtKB-KW"/>
</dbReference>
<dbReference type="EMBL" id="LT607750">
    <property type="protein sequence ID" value="SCG46572.1"/>
    <property type="molecule type" value="Genomic_DNA"/>
</dbReference>
<dbReference type="SUPFAM" id="SSF48264">
    <property type="entry name" value="Cytochrome P450"/>
    <property type="match status" value="1"/>
</dbReference>
<evidence type="ECO:0000256" key="6">
    <source>
        <dbReference type="ARBA" id="ARBA00023004"/>
    </source>
</evidence>
<dbReference type="AlphaFoldDB" id="A0A1C5HKN6"/>
<evidence type="ECO:0000256" key="8">
    <source>
        <dbReference type="ARBA" id="ARBA00023194"/>
    </source>
</evidence>
<dbReference type="GO" id="GO:0020037">
    <property type="term" value="F:heme binding"/>
    <property type="evidence" value="ECO:0007669"/>
    <property type="project" value="InterPro"/>
</dbReference>
<keyword evidence="6 10" id="KW-0408">Iron</keyword>
<comment type="pathway">
    <text evidence="9">Antibiotic biosynthesis; mycinamicin biosynthesis.</text>
</comment>
<evidence type="ECO:0000256" key="2">
    <source>
        <dbReference type="ARBA" id="ARBA00022617"/>
    </source>
</evidence>
<dbReference type="PROSITE" id="PS00086">
    <property type="entry name" value="CYTOCHROME_P450"/>
    <property type="match status" value="1"/>
</dbReference>
<dbReference type="Proteomes" id="UP000198217">
    <property type="component" value="Chromosome I"/>
</dbReference>
<evidence type="ECO:0000256" key="7">
    <source>
        <dbReference type="ARBA" id="ARBA00023033"/>
    </source>
</evidence>
<keyword evidence="8" id="KW-0045">Antibiotic biosynthesis</keyword>
<name>A0A1C5HKN6_9ACTN</name>
<keyword evidence="12" id="KW-1185">Reference proteome</keyword>
<comment type="similarity">
    <text evidence="1 10">Belongs to the cytochrome P450 family.</text>
</comment>
<evidence type="ECO:0000313" key="11">
    <source>
        <dbReference type="EMBL" id="SCG46572.1"/>
    </source>
</evidence>
<keyword evidence="2 10" id="KW-0349">Heme</keyword>
<dbReference type="GO" id="GO:0008395">
    <property type="term" value="F:steroid hydroxylase activity"/>
    <property type="evidence" value="ECO:0007669"/>
    <property type="project" value="TreeGrafter"/>
</dbReference>
<evidence type="ECO:0008006" key="13">
    <source>
        <dbReference type="Google" id="ProtNLM"/>
    </source>
</evidence>
<keyword evidence="5 10" id="KW-0560">Oxidoreductase</keyword>
<gene>
    <name evidence="11" type="ORF">GA0070609_1799</name>
</gene>
<keyword evidence="3 10" id="KW-0479">Metal-binding</keyword>
<dbReference type="PANTHER" id="PTHR46696">
    <property type="entry name" value="P450, PUTATIVE (EUROFUNG)-RELATED"/>
    <property type="match status" value="1"/>
</dbReference>
<reference evidence="11 12" key="1">
    <citation type="submission" date="2016-06" db="EMBL/GenBank/DDBJ databases">
        <authorList>
            <person name="Kjaerup R.B."/>
            <person name="Dalgaard T.S."/>
            <person name="Juul-Madsen H.R."/>
        </authorList>
    </citation>
    <scope>NUCLEOTIDE SEQUENCE [LARGE SCALE GENOMIC DNA]</scope>
    <source>
        <strain evidence="11 12">DSM 43904</strain>
    </source>
</reference>
<keyword evidence="7 10" id="KW-0503">Monooxygenase</keyword>
<evidence type="ECO:0000256" key="10">
    <source>
        <dbReference type="RuleBase" id="RU000461"/>
    </source>
</evidence>
<dbReference type="RefSeq" id="WP_231928592.1">
    <property type="nucleotide sequence ID" value="NZ_LT607750.1"/>
</dbReference>
<dbReference type="GO" id="GO:0036199">
    <property type="term" value="F:cholest-4-en-3-one 26-monooxygenase activity"/>
    <property type="evidence" value="ECO:0007669"/>
    <property type="project" value="TreeGrafter"/>
</dbReference>
<sequence length="423" mass="46448">MSPQLTRAAAVTGSLADPATYLDGPPFAEFARRRREAPVSWVAEVPLRRHSARGTVVQRVGGYWAVTGHVAVVAASRRPEVFSSAERGAFLADPTSRADLERSRQLLVGMDPPAHTRLRRVVTAAFTAPVVRGMRAAIAEHARQIVRRATAGQPVDAVAEVAAELPLLVLADLLGIPREDRGLFLRWSNNLVGFDDPAFGGGDVEVFKQTFVEAFGYALTAAKARRRDPGDDLVSRLVTAEVDGRRLTESEYCHLWLLLVVAGNETTRHLISGGLDLLADRPDLADRLARQPDLVPTAVDEMLRWTTPIMQFRRTAVVDTELAGQRIRAGDKVVLYYISANRDESVFDRPETFLLDRSPNPHIAFGVGPHFCLGSHLARVEAAVLFEELAPHLRRLRRTGPAVRLESNFMNGLKQLPVTFAAG</sequence>
<evidence type="ECO:0000256" key="1">
    <source>
        <dbReference type="ARBA" id="ARBA00010617"/>
    </source>
</evidence>
<dbReference type="InterPro" id="IPR017972">
    <property type="entry name" value="Cyt_P450_CS"/>
</dbReference>
<proteinExistence type="inferred from homology"/>
<evidence type="ECO:0000313" key="12">
    <source>
        <dbReference type="Proteomes" id="UP000198217"/>
    </source>
</evidence>
<dbReference type="CDD" id="cd11033">
    <property type="entry name" value="CYP142-like"/>
    <property type="match status" value="1"/>
</dbReference>
<dbReference type="PANTHER" id="PTHR46696:SF4">
    <property type="entry name" value="BIOTIN BIOSYNTHESIS CYTOCHROME P450"/>
    <property type="match status" value="1"/>
</dbReference>
<organism evidence="11 12">
    <name type="scientific">Micromonospora echinaurantiaca</name>
    <dbReference type="NCBI Taxonomy" id="47857"/>
    <lineage>
        <taxon>Bacteria</taxon>
        <taxon>Bacillati</taxon>
        <taxon>Actinomycetota</taxon>
        <taxon>Actinomycetes</taxon>
        <taxon>Micromonosporales</taxon>
        <taxon>Micromonosporaceae</taxon>
        <taxon>Micromonospora</taxon>
    </lineage>
</organism>
<evidence type="ECO:0000256" key="5">
    <source>
        <dbReference type="ARBA" id="ARBA00023002"/>
    </source>
</evidence>
<dbReference type="InterPro" id="IPR001128">
    <property type="entry name" value="Cyt_P450"/>
</dbReference>
<accession>A0A1C5HKN6</accession>
<keyword evidence="4" id="KW-0521">NADP</keyword>
<evidence type="ECO:0000256" key="9">
    <source>
        <dbReference type="ARBA" id="ARBA00060683"/>
    </source>
</evidence>
<dbReference type="GO" id="GO:0006707">
    <property type="term" value="P:cholesterol catabolic process"/>
    <property type="evidence" value="ECO:0007669"/>
    <property type="project" value="TreeGrafter"/>
</dbReference>
<evidence type="ECO:0000256" key="4">
    <source>
        <dbReference type="ARBA" id="ARBA00022857"/>
    </source>
</evidence>
<dbReference type="FunFam" id="1.10.630.10:FF:000018">
    <property type="entry name" value="Cytochrome P450 monooxygenase"/>
    <property type="match status" value="1"/>
</dbReference>
<dbReference type="InterPro" id="IPR002397">
    <property type="entry name" value="Cyt_P450_B"/>
</dbReference>
<protein>
    <recommendedName>
        <fullName evidence="13">Cytochrome P450</fullName>
    </recommendedName>
</protein>
<evidence type="ECO:0000256" key="3">
    <source>
        <dbReference type="ARBA" id="ARBA00022723"/>
    </source>
</evidence>
<dbReference type="GO" id="GO:0005506">
    <property type="term" value="F:iron ion binding"/>
    <property type="evidence" value="ECO:0007669"/>
    <property type="project" value="InterPro"/>
</dbReference>
<dbReference type="Pfam" id="PF00067">
    <property type="entry name" value="p450"/>
    <property type="match status" value="1"/>
</dbReference>